<dbReference type="Proteomes" id="UP001201812">
    <property type="component" value="Unassembled WGS sequence"/>
</dbReference>
<dbReference type="PANTHER" id="PTHR13284:SF4">
    <property type="entry name" value="C2H2-TYPE DOMAIN-CONTAINING PROTEIN"/>
    <property type="match status" value="1"/>
</dbReference>
<dbReference type="InterPro" id="IPR029064">
    <property type="entry name" value="Ribosomal_eL30-like_sf"/>
</dbReference>
<name>A0AAD4NFR4_9BILA</name>
<organism evidence="1 2">
    <name type="scientific">Ditylenchus destructor</name>
    <dbReference type="NCBI Taxonomy" id="166010"/>
    <lineage>
        <taxon>Eukaryota</taxon>
        <taxon>Metazoa</taxon>
        <taxon>Ecdysozoa</taxon>
        <taxon>Nematoda</taxon>
        <taxon>Chromadorea</taxon>
        <taxon>Rhabditida</taxon>
        <taxon>Tylenchina</taxon>
        <taxon>Tylenchomorpha</taxon>
        <taxon>Sphaerularioidea</taxon>
        <taxon>Anguinidae</taxon>
        <taxon>Anguininae</taxon>
        <taxon>Ditylenchus</taxon>
    </lineage>
</organism>
<dbReference type="AlphaFoldDB" id="A0AAD4NFR4"/>
<dbReference type="InterPro" id="IPR040051">
    <property type="entry name" value="SECISBP2"/>
</dbReference>
<accession>A0AAD4NFR4</accession>
<protein>
    <submittedName>
        <fullName evidence="1">Selenocysteine insertion sequence-binding protein 2</fullName>
    </submittedName>
</protein>
<dbReference type="EMBL" id="JAKKPZ010000001">
    <property type="protein sequence ID" value="KAI1728636.1"/>
    <property type="molecule type" value="Genomic_DNA"/>
</dbReference>
<dbReference type="Gene3D" id="3.30.1330.30">
    <property type="match status" value="1"/>
</dbReference>
<dbReference type="GO" id="GO:0005739">
    <property type="term" value="C:mitochondrion"/>
    <property type="evidence" value="ECO:0007669"/>
    <property type="project" value="TreeGrafter"/>
</dbReference>
<dbReference type="GO" id="GO:0003730">
    <property type="term" value="F:mRNA 3'-UTR binding"/>
    <property type="evidence" value="ECO:0007669"/>
    <property type="project" value="TreeGrafter"/>
</dbReference>
<evidence type="ECO:0000313" key="1">
    <source>
        <dbReference type="EMBL" id="KAI1728636.1"/>
    </source>
</evidence>
<keyword evidence="2" id="KW-1185">Reference proteome</keyword>
<dbReference type="GO" id="GO:0035368">
    <property type="term" value="F:selenocysteine insertion sequence binding"/>
    <property type="evidence" value="ECO:0007669"/>
    <property type="project" value="InterPro"/>
</dbReference>
<comment type="caution">
    <text evidence="1">The sequence shown here is derived from an EMBL/GenBank/DDBJ whole genome shotgun (WGS) entry which is preliminary data.</text>
</comment>
<evidence type="ECO:0000313" key="2">
    <source>
        <dbReference type="Proteomes" id="UP001201812"/>
    </source>
</evidence>
<dbReference type="GO" id="GO:0043021">
    <property type="term" value="F:ribonucleoprotein complex binding"/>
    <property type="evidence" value="ECO:0007669"/>
    <property type="project" value="TreeGrafter"/>
</dbReference>
<reference evidence="1" key="1">
    <citation type="submission" date="2022-01" db="EMBL/GenBank/DDBJ databases">
        <title>Genome Sequence Resource for Two Populations of Ditylenchus destructor, the Migratory Endoparasitic Phytonematode.</title>
        <authorList>
            <person name="Zhang H."/>
            <person name="Lin R."/>
            <person name="Xie B."/>
        </authorList>
    </citation>
    <scope>NUCLEOTIDE SEQUENCE</scope>
    <source>
        <strain evidence="1">BazhouSP</strain>
    </source>
</reference>
<gene>
    <name evidence="1" type="ORF">DdX_00833</name>
</gene>
<proteinExistence type="predicted"/>
<dbReference type="PANTHER" id="PTHR13284">
    <property type="entry name" value="GH01354P"/>
    <property type="match status" value="1"/>
</dbReference>
<dbReference type="GO" id="GO:1990904">
    <property type="term" value="C:ribonucleoprotein complex"/>
    <property type="evidence" value="ECO:0007669"/>
    <property type="project" value="TreeGrafter"/>
</dbReference>
<dbReference type="SUPFAM" id="SSF55315">
    <property type="entry name" value="L30e-like"/>
    <property type="match status" value="1"/>
</dbReference>
<sequence length="211" mass="23638">MYEVFLANSNEINHFRNKCKVPNNKAVSLELNVDDSAAISLGNILNSSNQDNQAHTSNWNPLDEAAHNLLRKLKFFQDRMYKANPTKAHAKQRLVFGIKGVERIARNDGLKCIMVASDFEGFQEPIVENPLSQLLESVKSYCCSVDDPLDTTNCKPPLVKVSNKRKLSHILNKSGRVSVVGLLDIGGAEELFQNLLKEWRKDSIIETQSIG</sequence>